<proteinExistence type="inferred from homology"/>
<name>A0A517T7F8_9PLAN</name>
<feature type="transmembrane region" description="Helical" evidence="9">
    <location>
        <begin position="303"/>
        <end position="323"/>
    </location>
</feature>
<reference evidence="10 11" key="1">
    <citation type="submission" date="2019-02" db="EMBL/GenBank/DDBJ databases">
        <title>Deep-cultivation of Planctomycetes and their phenomic and genomic characterization uncovers novel biology.</title>
        <authorList>
            <person name="Wiegand S."/>
            <person name="Jogler M."/>
            <person name="Boedeker C."/>
            <person name="Pinto D."/>
            <person name="Vollmers J."/>
            <person name="Rivas-Marin E."/>
            <person name="Kohn T."/>
            <person name="Peeters S.H."/>
            <person name="Heuer A."/>
            <person name="Rast P."/>
            <person name="Oberbeckmann S."/>
            <person name="Bunk B."/>
            <person name="Jeske O."/>
            <person name="Meyerdierks A."/>
            <person name="Storesund J.E."/>
            <person name="Kallscheuer N."/>
            <person name="Luecker S."/>
            <person name="Lage O.M."/>
            <person name="Pohl T."/>
            <person name="Merkel B.J."/>
            <person name="Hornburger P."/>
            <person name="Mueller R.-W."/>
            <person name="Bruemmer F."/>
            <person name="Labrenz M."/>
            <person name="Spormann A.M."/>
            <person name="Op den Camp H."/>
            <person name="Overmann J."/>
            <person name="Amann R."/>
            <person name="Jetten M.S.M."/>
            <person name="Mascher T."/>
            <person name="Medema M.H."/>
            <person name="Devos D.P."/>
            <person name="Kaster A.-K."/>
            <person name="Ovreas L."/>
            <person name="Rohde M."/>
            <person name="Galperin M.Y."/>
            <person name="Jogler C."/>
        </authorList>
    </citation>
    <scope>NUCLEOTIDE SEQUENCE [LARGE SCALE GENOMIC DNA]</scope>
    <source>
        <strain evidence="10 11">V22</strain>
    </source>
</reference>
<evidence type="ECO:0000256" key="9">
    <source>
        <dbReference type="SAM" id="Phobius"/>
    </source>
</evidence>
<evidence type="ECO:0000256" key="5">
    <source>
        <dbReference type="ARBA" id="ARBA00022692"/>
    </source>
</evidence>
<dbReference type="InterPro" id="IPR045861">
    <property type="entry name" value="CorA_cytoplasmic_dom"/>
</dbReference>
<dbReference type="GO" id="GO:0015095">
    <property type="term" value="F:magnesium ion transmembrane transporter activity"/>
    <property type="evidence" value="ECO:0007669"/>
    <property type="project" value="TreeGrafter"/>
</dbReference>
<dbReference type="GO" id="GO:0005886">
    <property type="term" value="C:plasma membrane"/>
    <property type="evidence" value="ECO:0007669"/>
    <property type="project" value="UniProtKB-SubCell"/>
</dbReference>
<keyword evidence="4" id="KW-1003">Cell membrane</keyword>
<accession>A0A517T7F8</accession>
<dbReference type="PANTHER" id="PTHR46494">
    <property type="entry name" value="CORA FAMILY METAL ION TRANSPORTER (EUROFUNG)"/>
    <property type="match status" value="1"/>
</dbReference>
<comment type="subcellular location">
    <subcellularLocation>
        <location evidence="1">Cell membrane</location>
        <topology evidence="1">Multi-pass membrane protein</topology>
    </subcellularLocation>
</comment>
<evidence type="ECO:0000256" key="3">
    <source>
        <dbReference type="ARBA" id="ARBA00022448"/>
    </source>
</evidence>
<evidence type="ECO:0000256" key="6">
    <source>
        <dbReference type="ARBA" id="ARBA00022989"/>
    </source>
</evidence>
<feature type="transmembrane region" description="Helical" evidence="9">
    <location>
        <begin position="272"/>
        <end position="291"/>
    </location>
</feature>
<organism evidence="10 11">
    <name type="scientific">Calycomorphotria hydatis</name>
    <dbReference type="NCBI Taxonomy" id="2528027"/>
    <lineage>
        <taxon>Bacteria</taxon>
        <taxon>Pseudomonadati</taxon>
        <taxon>Planctomycetota</taxon>
        <taxon>Planctomycetia</taxon>
        <taxon>Planctomycetales</taxon>
        <taxon>Planctomycetaceae</taxon>
        <taxon>Calycomorphotria</taxon>
    </lineage>
</organism>
<dbReference type="GO" id="GO:0015087">
    <property type="term" value="F:cobalt ion transmembrane transporter activity"/>
    <property type="evidence" value="ECO:0007669"/>
    <property type="project" value="TreeGrafter"/>
</dbReference>
<keyword evidence="3" id="KW-0813">Transport</keyword>
<dbReference type="GO" id="GO:0000287">
    <property type="term" value="F:magnesium ion binding"/>
    <property type="evidence" value="ECO:0007669"/>
    <property type="project" value="TreeGrafter"/>
</dbReference>
<evidence type="ECO:0000313" key="10">
    <source>
        <dbReference type="EMBL" id="QDT64314.1"/>
    </source>
</evidence>
<dbReference type="PANTHER" id="PTHR46494:SF1">
    <property type="entry name" value="CORA FAMILY METAL ION TRANSPORTER (EUROFUNG)"/>
    <property type="match status" value="1"/>
</dbReference>
<dbReference type="CDD" id="cd12822">
    <property type="entry name" value="TmCorA-like"/>
    <property type="match status" value="1"/>
</dbReference>
<evidence type="ECO:0000256" key="4">
    <source>
        <dbReference type="ARBA" id="ARBA00022475"/>
    </source>
</evidence>
<keyword evidence="7 9" id="KW-0472">Membrane</keyword>
<evidence type="ECO:0000313" key="11">
    <source>
        <dbReference type="Proteomes" id="UP000319976"/>
    </source>
</evidence>
<keyword evidence="11" id="KW-1185">Reference proteome</keyword>
<dbReference type="SUPFAM" id="SSF143865">
    <property type="entry name" value="CorA soluble domain-like"/>
    <property type="match status" value="1"/>
</dbReference>
<evidence type="ECO:0000256" key="7">
    <source>
        <dbReference type="ARBA" id="ARBA00023136"/>
    </source>
</evidence>
<protein>
    <submittedName>
        <fullName evidence="10">Magnesium transport protein CorA</fullName>
    </submittedName>
</protein>
<keyword evidence="5 9" id="KW-0812">Transmembrane</keyword>
<gene>
    <name evidence="10" type="primary">corA</name>
    <name evidence="10" type="ORF">V22_15460</name>
</gene>
<comment type="similarity">
    <text evidence="2">Belongs to the CorA metal ion transporter (MIT) (TC 1.A.35) family.</text>
</comment>
<dbReference type="SUPFAM" id="SSF144083">
    <property type="entry name" value="Magnesium transport protein CorA, transmembrane region"/>
    <property type="match status" value="1"/>
</dbReference>
<feature type="coiled-coil region" evidence="8">
    <location>
        <begin position="155"/>
        <end position="182"/>
    </location>
</feature>
<dbReference type="GO" id="GO:0050897">
    <property type="term" value="F:cobalt ion binding"/>
    <property type="evidence" value="ECO:0007669"/>
    <property type="project" value="TreeGrafter"/>
</dbReference>
<evidence type="ECO:0000256" key="1">
    <source>
        <dbReference type="ARBA" id="ARBA00004651"/>
    </source>
</evidence>
<keyword evidence="8" id="KW-0175">Coiled coil</keyword>
<dbReference type="Proteomes" id="UP000319976">
    <property type="component" value="Chromosome"/>
</dbReference>
<dbReference type="KEGG" id="chya:V22_15460"/>
<evidence type="ECO:0000256" key="2">
    <source>
        <dbReference type="ARBA" id="ARBA00009765"/>
    </source>
</evidence>
<evidence type="ECO:0000256" key="8">
    <source>
        <dbReference type="SAM" id="Coils"/>
    </source>
</evidence>
<keyword evidence="6 9" id="KW-1133">Transmembrane helix</keyword>
<dbReference type="Pfam" id="PF01544">
    <property type="entry name" value="CorA"/>
    <property type="match status" value="1"/>
</dbReference>
<dbReference type="AlphaFoldDB" id="A0A517T7F8"/>
<dbReference type="Gene3D" id="3.30.460.20">
    <property type="entry name" value="CorA soluble domain-like"/>
    <property type="match status" value="1"/>
</dbReference>
<dbReference type="InterPro" id="IPR002523">
    <property type="entry name" value="MgTranspt_CorA/ZnTranspt_ZntB"/>
</dbReference>
<dbReference type="InterPro" id="IPR045863">
    <property type="entry name" value="CorA_TM1_TM2"/>
</dbReference>
<sequence length="329" mass="37487">MGVRSYVFYPGGQMRESEGFAEDGVDEADPAVPKFSACWTDILEPPPGEIDELAKRLRLDPLTVEHLRHQTIRAHVDELDDYCHIVVYGLLGSNSDELPQPRQLSIVIKDNQLFTLHRVSLSSVDYLSERTRKVATTISKRGVGYLLFVILDKMVENIMLLAKRYEEKLDILESRSVDLDCNDDLLSDLAVVRHEVLSLWRTAIADRELIIELLELELDCITGENKRQMEHVLDHMQSALEIIELLRSLIGEVRENYRTTVSLRSNEAMKKLTVFAGLMMPLTLVAGIYGMNVPLWPNPDAPQTFWLIMGSMAAMMIALGAYFRVKRWL</sequence>
<dbReference type="EMBL" id="CP036316">
    <property type="protein sequence ID" value="QDT64314.1"/>
    <property type="molecule type" value="Genomic_DNA"/>
</dbReference>
<dbReference type="Gene3D" id="1.20.58.340">
    <property type="entry name" value="Magnesium transport protein CorA, transmembrane region"/>
    <property type="match status" value="2"/>
</dbReference>